<dbReference type="InterPro" id="IPR002549">
    <property type="entry name" value="AI-2E-like"/>
</dbReference>
<dbReference type="PANTHER" id="PTHR21716:SF53">
    <property type="entry name" value="PERMEASE PERM-RELATED"/>
    <property type="match status" value="1"/>
</dbReference>
<feature type="transmembrane region" description="Helical" evidence="8">
    <location>
        <begin position="331"/>
        <end position="349"/>
    </location>
</feature>
<evidence type="ECO:0000256" key="8">
    <source>
        <dbReference type="SAM" id="Phobius"/>
    </source>
</evidence>
<evidence type="ECO:0000256" key="7">
    <source>
        <dbReference type="ARBA" id="ARBA00023136"/>
    </source>
</evidence>
<sequence>MDGKEQKTTKKNETGKWSASWFFNWIINSRFAISLLVMLLILLIILVLSKMRWIFSPLTVILNTVTLPIVIAGVFYYLLNPLVDWAERKYHVRRSLIVTIVFVILALLLAWGIGSLIPVVQSQTKDLLANWPDYWSKLENFVVGIFSADGLKDLQNKLTTVNSDLGQFFKPGKAMDFLPKSINSISSIISRVTSVVISVVIAPLILFYLLKDGHDLPDYLAGFLPNRYRLNVKRIFKSMNTQLSNYIRGQLGVAFFVAIMFWVGYMIIGLKFALLLGIVAGLLNLIPYLGSFLAMVPAIAVGLFTSPFMLFKVLVVFMIEQTVEGRLVSPLILGNSMKFHPLTVLFVLLVSGKIFGLPGVILGVPGYAVIKVIVSTYFDWLKRSHPDLYVTDQTSLHDIADDNDKNQ</sequence>
<evidence type="ECO:0000256" key="4">
    <source>
        <dbReference type="ARBA" id="ARBA00022475"/>
    </source>
</evidence>
<feature type="transmembrane region" description="Helical" evidence="8">
    <location>
        <begin position="25"/>
        <end position="48"/>
    </location>
</feature>
<dbReference type="STRING" id="449659.IV66_GL000889"/>
<evidence type="ECO:0000256" key="2">
    <source>
        <dbReference type="ARBA" id="ARBA00009773"/>
    </source>
</evidence>
<keyword evidence="3" id="KW-0813">Transport</keyword>
<dbReference type="RefSeq" id="WP_017867798.1">
    <property type="nucleotide sequence ID" value="NZ_BJYB01000006.1"/>
</dbReference>
<protein>
    <submittedName>
        <fullName evidence="9">Transport protein</fullName>
    </submittedName>
</protein>
<evidence type="ECO:0000256" key="3">
    <source>
        <dbReference type="ARBA" id="ARBA00022448"/>
    </source>
</evidence>
<dbReference type="Proteomes" id="UP000051886">
    <property type="component" value="Unassembled WGS sequence"/>
</dbReference>
<evidence type="ECO:0000256" key="5">
    <source>
        <dbReference type="ARBA" id="ARBA00022692"/>
    </source>
</evidence>
<comment type="caution">
    <text evidence="9">The sequence shown here is derived from an EMBL/GenBank/DDBJ whole genome shotgun (WGS) entry which is preliminary data.</text>
</comment>
<dbReference type="EMBL" id="JQCN01000069">
    <property type="protein sequence ID" value="KRN95865.1"/>
    <property type="molecule type" value="Genomic_DNA"/>
</dbReference>
<feature type="transmembrane region" description="Helical" evidence="8">
    <location>
        <begin position="272"/>
        <end position="290"/>
    </location>
</feature>
<dbReference type="GO" id="GO:0055085">
    <property type="term" value="P:transmembrane transport"/>
    <property type="evidence" value="ECO:0007669"/>
    <property type="project" value="TreeGrafter"/>
</dbReference>
<dbReference type="PANTHER" id="PTHR21716">
    <property type="entry name" value="TRANSMEMBRANE PROTEIN"/>
    <property type="match status" value="1"/>
</dbReference>
<evidence type="ECO:0000256" key="1">
    <source>
        <dbReference type="ARBA" id="ARBA00004651"/>
    </source>
</evidence>
<keyword evidence="6 8" id="KW-1133">Transmembrane helix</keyword>
<feature type="transmembrane region" description="Helical" evidence="8">
    <location>
        <begin position="188"/>
        <end position="210"/>
    </location>
</feature>
<gene>
    <name evidence="9" type="ORF">IV66_GL000889</name>
</gene>
<keyword evidence="5 8" id="KW-0812">Transmembrane</keyword>
<feature type="transmembrane region" description="Helical" evidence="8">
    <location>
        <begin position="296"/>
        <end position="319"/>
    </location>
</feature>
<keyword evidence="7 8" id="KW-0472">Membrane</keyword>
<comment type="similarity">
    <text evidence="2">Belongs to the autoinducer-2 exporter (AI-2E) (TC 2.A.86) family.</text>
</comment>
<feature type="transmembrane region" description="Helical" evidence="8">
    <location>
        <begin position="60"/>
        <end position="79"/>
    </location>
</feature>
<feature type="transmembrane region" description="Helical" evidence="8">
    <location>
        <begin position="246"/>
        <end position="265"/>
    </location>
</feature>
<feature type="transmembrane region" description="Helical" evidence="8">
    <location>
        <begin position="99"/>
        <end position="120"/>
    </location>
</feature>
<keyword evidence="4" id="KW-1003">Cell membrane</keyword>
<feature type="transmembrane region" description="Helical" evidence="8">
    <location>
        <begin position="355"/>
        <end position="374"/>
    </location>
</feature>
<organism evidence="9 10">
    <name type="scientific">Ligilactobacillus pobuzihii</name>
    <dbReference type="NCBI Taxonomy" id="449659"/>
    <lineage>
        <taxon>Bacteria</taxon>
        <taxon>Bacillati</taxon>
        <taxon>Bacillota</taxon>
        <taxon>Bacilli</taxon>
        <taxon>Lactobacillales</taxon>
        <taxon>Lactobacillaceae</taxon>
        <taxon>Ligilactobacillus</taxon>
    </lineage>
</organism>
<evidence type="ECO:0000256" key="6">
    <source>
        <dbReference type="ARBA" id="ARBA00022989"/>
    </source>
</evidence>
<proteinExistence type="inferred from homology"/>
<dbReference type="Pfam" id="PF01594">
    <property type="entry name" value="AI-2E_transport"/>
    <property type="match status" value="1"/>
</dbReference>
<comment type="subcellular location">
    <subcellularLocation>
        <location evidence="1">Cell membrane</location>
        <topology evidence="1">Multi-pass membrane protein</topology>
    </subcellularLocation>
</comment>
<keyword evidence="10" id="KW-1185">Reference proteome</keyword>
<evidence type="ECO:0000313" key="9">
    <source>
        <dbReference type="EMBL" id="KRN95865.1"/>
    </source>
</evidence>
<dbReference type="GO" id="GO:0005886">
    <property type="term" value="C:plasma membrane"/>
    <property type="evidence" value="ECO:0007669"/>
    <property type="project" value="UniProtKB-SubCell"/>
</dbReference>
<name>A0A0R2L218_9LACO</name>
<reference evidence="9 10" key="1">
    <citation type="journal article" date="2015" name="Genome Announc.">
        <title>Expanding the biotechnology potential of lactobacilli through comparative genomics of 213 strains and associated genera.</title>
        <authorList>
            <person name="Sun Z."/>
            <person name="Harris H.M."/>
            <person name="McCann A."/>
            <person name="Guo C."/>
            <person name="Argimon S."/>
            <person name="Zhang W."/>
            <person name="Yang X."/>
            <person name="Jeffery I.B."/>
            <person name="Cooney J.C."/>
            <person name="Kagawa T.F."/>
            <person name="Liu W."/>
            <person name="Song Y."/>
            <person name="Salvetti E."/>
            <person name="Wrobel A."/>
            <person name="Rasinkangas P."/>
            <person name="Parkhill J."/>
            <person name="Rea M.C."/>
            <person name="O'Sullivan O."/>
            <person name="Ritari J."/>
            <person name="Douillard F.P."/>
            <person name="Paul Ross R."/>
            <person name="Yang R."/>
            <person name="Briner A.E."/>
            <person name="Felis G.E."/>
            <person name="de Vos W.M."/>
            <person name="Barrangou R."/>
            <person name="Klaenhammer T.R."/>
            <person name="Caufield P.W."/>
            <person name="Cui Y."/>
            <person name="Zhang H."/>
            <person name="O'Toole P.W."/>
        </authorList>
    </citation>
    <scope>NUCLEOTIDE SEQUENCE [LARGE SCALE GENOMIC DNA]</scope>
    <source>
        <strain evidence="9 10">NBRC 103219</strain>
    </source>
</reference>
<dbReference type="PATRIC" id="fig|449659.4.peg.895"/>
<evidence type="ECO:0000313" key="10">
    <source>
        <dbReference type="Proteomes" id="UP000051886"/>
    </source>
</evidence>
<accession>A0A0R2L218</accession>
<dbReference type="AlphaFoldDB" id="A0A0R2L218"/>
<dbReference type="OrthoDB" id="9793390at2"/>